<organism evidence="4 5">
    <name type="scientific">Formosa sediminum</name>
    <dbReference type="NCBI Taxonomy" id="2594004"/>
    <lineage>
        <taxon>Bacteria</taxon>
        <taxon>Pseudomonadati</taxon>
        <taxon>Bacteroidota</taxon>
        <taxon>Flavobacteriia</taxon>
        <taxon>Flavobacteriales</taxon>
        <taxon>Flavobacteriaceae</taxon>
        <taxon>Formosa</taxon>
    </lineage>
</organism>
<dbReference type="NCBIfam" id="TIGR04183">
    <property type="entry name" value="Por_Secre_tail"/>
    <property type="match status" value="1"/>
</dbReference>
<proteinExistence type="predicted"/>
<keyword evidence="5" id="KW-1185">Reference proteome</keyword>
<protein>
    <submittedName>
        <fullName evidence="4">T9SS type A sorting domain-containing protein</fullName>
    </submittedName>
</protein>
<dbReference type="InterPro" id="IPR026444">
    <property type="entry name" value="Secre_tail"/>
</dbReference>
<feature type="domain" description="Secretion system C-terminal sorting" evidence="3">
    <location>
        <begin position="678"/>
        <end position="740"/>
    </location>
</feature>
<feature type="chain" id="PRO_5021944948" evidence="2">
    <location>
        <begin position="23"/>
        <end position="742"/>
    </location>
</feature>
<dbReference type="OrthoDB" id="975384at2"/>
<reference evidence="4 5" key="1">
    <citation type="submission" date="2019-07" db="EMBL/GenBank/DDBJ databases">
        <title>Genome sequencing for Formosa sp. PS13.</title>
        <authorList>
            <person name="Park S.-J."/>
        </authorList>
    </citation>
    <scope>NUCLEOTIDE SEQUENCE [LARGE SCALE GENOMIC DNA]</scope>
    <source>
        <strain evidence="4 5">PS13</strain>
    </source>
</reference>
<evidence type="ECO:0000259" key="3">
    <source>
        <dbReference type="Pfam" id="PF18962"/>
    </source>
</evidence>
<dbReference type="KEGG" id="fop:FNB79_06650"/>
<dbReference type="Proteomes" id="UP000319209">
    <property type="component" value="Chromosome"/>
</dbReference>
<dbReference type="EMBL" id="CP041637">
    <property type="protein sequence ID" value="QDO93666.1"/>
    <property type="molecule type" value="Genomic_DNA"/>
</dbReference>
<evidence type="ECO:0000256" key="2">
    <source>
        <dbReference type="SAM" id="SignalP"/>
    </source>
</evidence>
<name>A0A516GQ77_9FLAO</name>
<gene>
    <name evidence="4" type="ORF">FNB79_06650</name>
</gene>
<keyword evidence="1 2" id="KW-0732">Signal</keyword>
<sequence>MKKIYYLILLCLTISSVCMGQAATVASQNFDGNNDSNWDTNFVEDNTNSSTSWGTYNSLGPISNADPNDLFLGFNNSAPLSSKSRKTIEFSNINVQYFSSLEISFDFQYSLATANDTSAEITIVTVDENGNLDYITDTFLVGANTTSGVVSAPQNFNIDLLTSGGSASTDDIQEIYMEITLISTSASNYLAIDNVELIGEVKSEFDGLIYDEINYGGWKNGNEPDNSTTAENVLIINGSYTFTGRTNVNNLTISSEANVRINYNGRVRVYGNLLVDNNLTITSKSDSYGTLRVDGTATGLATYERFTMMDGINDLVSAPLSGITFGEFASSTGINNDSLYYSQNDNNLKKFGPFVKTAGVGGSYANWHAINDSNEILESGVGYRASTVSGNLLSYTGNVVTENVETDVYFNISTLASQWNLVGNPYPSFITMTPFLNVNQDLFQEDKVAVYAYNGTDWTIYNNNNAVNIAPGQGFYVAVNENIANLGKLEFRSSWMRLNNEDDFIAGRTETNYFLDIALNADDKEKHSNQLYFNENGTNNLDKGYDSSIYGLNESGYTLFTQLVEGNTNYRLAIQTLNQDEVSEGEVSVQLGVIAPEGKKISISIKETNLDSTTKVYLEDTITDEWILLNDSPYTFVTNESLNGVGRFVLHISNEKSLGIEDNIQENQLQIYSGEHSIKLKGQLNKNTHLSVFDVQGRQIHYSTINQTVSEYTIDTVNLSSGIYIIRIDNNGNKISKRVILK</sequence>
<evidence type="ECO:0000256" key="1">
    <source>
        <dbReference type="ARBA" id="ARBA00022729"/>
    </source>
</evidence>
<dbReference type="RefSeq" id="WP_143380568.1">
    <property type="nucleotide sequence ID" value="NZ_CP041637.1"/>
</dbReference>
<accession>A0A516GQ77</accession>
<evidence type="ECO:0000313" key="4">
    <source>
        <dbReference type="EMBL" id="QDO93666.1"/>
    </source>
</evidence>
<feature type="signal peptide" evidence="2">
    <location>
        <begin position="1"/>
        <end position="22"/>
    </location>
</feature>
<dbReference type="AlphaFoldDB" id="A0A516GQ77"/>
<evidence type="ECO:0000313" key="5">
    <source>
        <dbReference type="Proteomes" id="UP000319209"/>
    </source>
</evidence>
<dbReference type="Pfam" id="PF18962">
    <property type="entry name" value="Por_Secre_tail"/>
    <property type="match status" value="1"/>
</dbReference>